<evidence type="ECO:0000313" key="2">
    <source>
        <dbReference type="Proteomes" id="UP000183920"/>
    </source>
</evidence>
<dbReference type="EMBL" id="CVRY01000001">
    <property type="protein sequence ID" value="CRL58997.1"/>
    <property type="molecule type" value="Genomic_DNA"/>
</dbReference>
<name>A0A0G4PZ68_9GAMM</name>
<organism evidence="1 2">
    <name type="scientific">Proteus penneri</name>
    <dbReference type="NCBI Taxonomy" id="102862"/>
    <lineage>
        <taxon>Bacteria</taxon>
        <taxon>Pseudomonadati</taxon>
        <taxon>Pseudomonadota</taxon>
        <taxon>Gammaproteobacteria</taxon>
        <taxon>Enterobacterales</taxon>
        <taxon>Morganellaceae</taxon>
        <taxon>Proteus</taxon>
    </lineage>
</organism>
<dbReference type="RefSeq" id="WP_072062615.1">
    <property type="nucleotide sequence ID" value="NZ_CVRY01000001.1"/>
</dbReference>
<gene>
    <name evidence="1" type="primary">cysC_1</name>
    <name evidence="1" type="ORF">BN1804_00168</name>
</gene>
<dbReference type="InterPro" id="IPR027417">
    <property type="entry name" value="P-loop_NTPase"/>
</dbReference>
<dbReference type="Proteomes" id="UP000183920">
    <property type="component" value="Unassembled WGS sequence"/>
</dbReference>
<dbReference type="AlphaFoldDB" id="A0A0G4PZ68"/>
<accession>A0A0G4PZ68</accession>
<dbReference type="Pfam" id="PF13671">
    <property type="entry name" value="AAA_33"/>
    <property type="match status" value="1"/>
</dbReference>
<protein>
    <submittedName>
        <fullName evidence="1">Putative adenylyl-sulfate kinase</fullName>
    </submittedName>
</protein>
<keyword evidence="1" id="KW-0808">Transferase</keyword>
<dbReference type="PANTHER" id="PTHR37807">
    <property type="entry name" value="OS07G0160300 PROTEIN"/>
    <property type="match status" value="1"/>
</dbReference>
<dbReference type="SUPFAM" id="SSF52540">
    <property type="entry name" value="P-loop containing nucleoside triphosphate hydrolases"/>
    <property type="match status" value="1"/>
</dbReference>
<evidence type="ECO:0000313" key="1">
    <source>
        <dbReference type="EMBL" id="CRL58997.1"/>
    </source>
</evidence>
<dbReference type="GO" id="GO:0016301">
    <property type="term" value="F:kinase activity"/>
    <property type="evidence" value="ECO:0007669"/>
    <property type="project" value="UniProtKB-KW"/>
</dbReference>
<dbReference type="PANTHER" id="PTHR37807:SF3">
    <property type="entry name" value="OS07G0160300 PROTEIN"/>
    <property type="match status" value="1"/>
</dbReference>
<reference evidence="2" key="1">
    <citation type="submission" date="2015-06" db="EMBL/GenBank/DDBJ databases">
        <authorList>
            <person name="Urmite Genomes"/>
        </authorList>
    </citation>
    <scope>NUCLEOTIDE SEQUENCE [LARGE SCALE GENOMIC DNA]</scope>
    <source>
        <strain evidence="2">CSUR P1867</strain>
    </source>
</reference>
<sequence>MLIIFSGLPGSGKSTIAQALAKRLNAFYLRIDTIEQAIRKADEDDREMRPAGYFVAYSLARENLQLGTTVIADSVNPLALTRDAYREIALSAKTGFLEIEIVCSDIIEHRKRVETRVSEVEGLTLPDWKDVTNLTYEPWNREHLILDSYSLSSDECVSRIIEILSQYPTLEKLSNEGSQ</sequence>
<dbReference type="Gene3D" id="3.40.50.300">
    <property type="entry name" value="P-loop containing nucleotide triphosphate hydrolases"/>
    <property type="match status" value="1"/>
</dbReference>
<keyword evidence="1" id="KW-0418">Kinase</keyword>
<proteinExistence type="predicted"/>